<keyword evidence="2 3" id="KW-0418">Kinase</keyword>
<comment type="similarity">
    <text evidence="1 2">Belongs to the fructosamine kinase family.</text>
</comment>
<organism evidence="3 4">
    <name type="scientific">Candidatus Marithioploca araucensis</name>
    <dbReference type="NCBI Taxonomy" id="70273"/>
    <lineage>
        <taxon>Bacteria</taxon>
        <taxon>Pseudomonadati</taxon>
        <taxon>Pseudomonadota</taxon>
        <taxon>Gammaproteobacteria</taxon>
        <taxon>Thiotrichales</taxon>
        <taxon>Thiotrichaceae</taxon>
        <taxon>Candidatus Marithioploca</taxon>
    </lineage>
</organism>
<proteinExistence type="inferred from homology"/>
<dbReference type="InterPro" id="IPR011009">
    <property type="entry name" value="Kinase-like_dom_sf"/>
</dbReference>
<dbReference type="Gene3D" id="3.90.1200.10">
    <property type="match status" value="1"/>
</dbReference>
<dbReference type="PANTHER" id="PTHR12149:SF8">
    <property type="entry name" value="PROTEIN-RIBULOSAMINE 3-KINASE"/>
    <property type="match status" value="1"/>
</dbReference>
<name>A0ABT7VUV5_9GAMM</name>
<evidence type="ECO:0000313" key="4">
    <source>
        <dbReference type="Proteomes" id="UP001171945"/>
    </source>
</evidence>
<gene>
    <name evidence="3" type="ORF">QUF54_08290</name>
</gene>
<dbReference type="SUPFAM" id="SSF56112">
    <property type="entry name" value="Protein kinase-like (PK-like)"/>
    <property type="match status" value="1"/>
</dbReference>
<comment type="caution">
    <text evidence="3">The sequence shown here is derived from an EMBL/GenBank/DDBJ whole genome shotgun (WGS) entry which is preliminary data.</text>
</comment>
<dbReference type="Proteomes" id="UP001171945">
    <property type="component" value="Unassembled WGS sequence"/>
</dbReference>
<dbReference type="EMBL" id="JAUCGM010000584">
    <property type="protein sequence ID" value="MDM8563338.1"/>
    <property type="molecule type" value="Genomic_DNA"/>
</dbReference>
<keyword evidence="4" id="KW-1185">Reference proteome</keyword>
<accession>A0ABT7VUV5</accession>
<dbReference type="PANTHER" id="PTHR12149">
    <property type="entry name" value="FRUCTOSAMINE 3 KINASE-RELATED PROTEIN"/>
    <property type="match status" value="1"/>
</dbReference>
<keyword evidence="2" id="KW-0808">Transferase</keyword>
<dbReference type="Pfam" id="PF03881">
    <property type="entry name" value="Fructosamin_kin"/>
    <property type="match status" value="1"/>
</dbReference>
<reference evidence="3" key="1">
    <citation type="submission" date="2023-06" db="EMBL/GenBank/DDBJ databases">
        <title>Uncultivated large filamentous bacteria from sulfidic sediments reveal new species and different genomic features in energy metabolism and defense.</title>
        <authorList>
            <person name="Fonseca A."/>
        </authorList>
    </citation>
    <scope>NUCLEOTIDE SEQUENCE</scope>
    <source>
        <strain evidence="3">HSG4</strain>
    </source>
</reference>
<dbReference type="Gene3D" id="3.30.200.20">
    <property type="entry name" value="Phosphorylase Kinase, domain 1"/>
    <property type="match status" value="1"/>
</dbReference>
<dbReference type="PIRSF" id="PIRSF006221">
    <property type="entry name" value="Ketosamine-3-kinase"/>
    <property type="match status" value="1"/>
</dbReference>
<protein>
    <submittedName>
        <fullName evidence="3">Fructosamine kinase family protein</fullName>
    </submittedName>
</protein>
<sequence>MFHQTTNWQSIAKHISETTKQTFQIQNQHKIAGGCINNTYHLEGNNQNYFVKINTAQYQDMFAAEADGLKELRKPAAVKVPKPLCWGTTGNQAYLVMEYLNRHGENQSSELGQQLARLHQETRPKFGLHRDNYIGSTPQVNTQENDWVTFWQKHRLRFQLKLAAPYSGKKLQSNGERLIAEIGHFFTDYQPQPSLLHGDLWSGNYAITTEGPVIYDPAVYYGDREADIAMTELFGGFPKRFYDAYQETWPLDSGYSTRKVLYNLYHILNHLNLFGGGYLGQAESMIASLLSELR</sequence>
<evidence type="ECO:0000256" key="2">
    <source>
        <dbReference type="PIRNR" id="PIRNR006221"/>
    </source>
</evidence>
<dbReference type="GO" id="GO:0016301">
    <property type="term" value="F:kinase activity"/>
    <property type="evidence" value="ECO:0007669"/>
    <property type="project" value="UniProtKB-KW"/>
</dbReference>
<dbReference type="InterPro" id="IPR016477">
    <property type="entry name" value="Fructo-/Ketosamine-3-kinase"/>
</dbReference>
<evidence type="ECO:0000313" key="3">
    <source>
        <dbReference type="EMBL" id="MDM8563338.1"/>
    </source>
</evidence>
<evidence type="ECO:0000256" key="1">
    <source>
        <dbReference type="ARBA" id="ARBA00009460"/>
    </source>
</evidence>